<dbReference type="Pfam" id="PF13426">
    <property type="entry name" value="PAS_9"/>
    <property type="match status" value="1"/>
</dbReference>
<feature type="transmembrane region" description="Helical" evidence="1">
    <location>
        <begin position="59"/>
        <end position="77"/>
    </location>
</feature>
<organism evidence="4 5">
    <name type="scientific">Erysipelothrix larvae</name>
    <dbReference type="NCBI Taxonomy" id="1514105"/>
    <lineage>
        <taxon>Bacteria</taxon>
        <taxon>Bacillati</taxon>
        <taxon>Bacillota</taxon>
        <taxon>Erysipelotrichia</taxon>
        <taxon>Erysipelotrichales</taxon>
        <taxon>Erysipelotrichaceae</taxon>
        <taxon>Erysipelothrix</taxon>
    </lineage>
</organism>
<dbReference type="AlphaFoldDB" id="A0A0X8H0D4"/>
<dbReference type="PROSITE" id="PS50887">
    <property type="entry name" value="GGDEF"/>
    <property type="match status" value="1"/>
</dbReference>
<keyword evidence="5" id="KW-1185">Reference proteome</keyword>
<dbReference type="Gene3D" id="3.30.70.270">
    <property type="match status" value="1"/>
</dbReference>
<proteinExistence type="predicted"/>
<dbReference type="KEGG" id="erl:AOC36_07195"/>
<dbReference type="InterPro" id="IPR035965">
    <property type="entry name" value="PAS-like_dom_sf"/>
</dbReference>
<dbReference type="PANTHER" id="PTHR44757:SF2">
    <property type="entry name" value="BIOFILM ARCHITECTURE MAINTENANCE PROTEIN MBAA"/>
    <property type="match status" value="1"/>
</dbReference>
<dbReference type="InterPro" id="IPR052155">
    <property type="entry name" value="Biofilm_reg_signaling"/>
</dbReference>
<feature type="transmembrane region" description="Helical" evidence="1">
    <location>
        <begin position="6"/>
        <end position="23"/>
    </location>
</feature>
<feature type="transmembrane region" description="Helical" evidence="1">
    <location>
        <begin position="35"/>
        <end position="53"/>
    </location>
</feature>
<dbReference type="Proteomes" id="UP000063781">
    <property type="component" value="Chromosome"/>
</dbReference>
<reference evidence="4 5" key="1">
    <citation type="submission" date="2015-10" db="EMBL/GenBank/DDBJ databases">
        <title>Erysipelothrix larvae sp. LV19 isolated from the larval gut of the rhinoceros beetle, Trypoxylus dichotomus.</title>
        <authorList>
            <person name="Lim S."/>
            <person name="Kim B.-C."/>
        </authorList>
    </citation>
    <scope>NUCLEOTIDE SEQUENCE [LARGE SCALE GENOMIC DNA]</scope>
    <source>
        <strain evidence="4 5">LV19</strain>
    </source>
</reference>
<dbReference type="NCBIfam" id="TIGR00229">
    <property type="entry name" value="sensory_box"/>
    <property type="match status" value="1"/>
</dbReference>
<feature type="transmembrane region" description="Helical" evidence="1">
    <location>
        <begin position="86"/>
        <end position="104"/>
    </location>
</feature>
<gene>
    <name evidence="4" type="ORF">AOC36_07195</name>
</gene>
<dbReference type="InterPro" id="IPR043128">
    <property type="entry name" value="Rev_trsase/Diguanyl_cyclase"/>
</dbReference>
<dbReference type="SUPFAM" id="SSF55073">
    <property type="entry name" value="Nucleotide cyclase"/>
    <property type="match status" value="1"/>
</dbReference>
<dbReference type="InterPro" id="IPR000160">
    <property type="entry name" value="GGDEF_dom"/>
</dbReference>
<keyword evidence="1" id="KW-1133">Transmembrane helix</keyword>
<dbReference type="NCBIfam" id="TIGR00254">
    <property type="entry name" value="GGDEF"/>
    <property type="match status" value="1"/>
</dbReference>
<dbReference type="STRING" id="1514105.AOC36_07195"/>
<evidence type="ECO:0000256" key="1">
    <source>
        <dbReference type="SAM" id="Phobius"/>
    </source>
</evidence>
<dbReference type="PROSITE" id="PS50112">
    <property type="entry name" value="PAS"/>
    <property type="match status" value="1"/>
</dbReference>
<dbReference type="Gene3D" id="3.30.450.20">
    <property type="entry name" value="PAS domain"/>
    <property type="match status" value="1"/>
</dbReference>
<feature type="domain" description="PAS" evidence="2">
    <location>
        <begin position="195"/>
        <end position="265"/>
    </location>
</feature>
<keyword evidence="1" id="KW-0812">Transmembrane</keyword>
<dbReference type="CDD" id="cd01949">
    <property type="entry name" value="GGDEF"/>
    <property type="match status" value="1"/>
</dbReference>
<feature type="transmembrane region" description="Helical" evidence="1">
    <location>
        <begin position="110"/>
        <end position="129"/>
    </location>
</feature>
<feature type="transmembrane region" description="Helical" evidence="1">
    <location>
        <begin position="136"/>
        <end position="153"/>
    </location>
</feature>
<dbReference type="CDD" id="cd00130">
    <property type="entry name" value="PAS"/>
    <property type="match status" value="1"/>
</dbReference>
<dbReference type="InterPro" id="IPR000014">
    <property type="entry name" value="PAS"/>
</dbReference>
<protein>
    <recommendedName>
        <fullName evidence="6">GGDEF domain-containing protein</fullName>
    </recommendedName>
</protein>
<dbReference type="SMART" id="SM00091">
    <property type="entry name" value="PAS"/>
    <property type="match status" value="1"/>
</dbReference>
<accession>A0A0X8H0D4</accession>
<evidence type="ECO:0000313" key="5">
    <source>
        <dbReference type="Proteomes" id="UP000063781"/>
    </source>
</evidence>
<dbReference type="RefSeq" id="WP_067632870.1">
    <property type="nucleotide sequence ID" value="NZ_CP013213.1"/>
</dbReference>
<dbReference type="InterPro" id="IPR029787">
    <property type="entry name" value="Nucleotide_cyclase"/>
</dbReference>
<dbReference type="SUPFAM" id="SSF55785">
    <property type="entry name" value="PYP-like sensor domain (PAS domain)"/>
    <property type="match status" value="1"/>
</dbReference>
<dbReference type="PANTHER" id="PTHR44757">
    <property type="entry name" value="DIGUANYLATE CYCLASE DGCP"/>
    <property type="match status" value="1"/>
</dbReference>
<sequence length="474" mass="55435">MINVQVYVVLVTLLLLLLTYQRNLHLTLNTQIDRIILGSITICILFAIFNTSVNLFFSAYALLTSLYITIPLSNVVLNHDHRIRQNYIYLWFYIFSLYILIPLIELTHLIYLNLAILIVFFVFGAMMIYRKFNHHTSIYSILFIVHSVSTLLFNIKVLLWVMFCEMLLAYVFHFSSLFRKEGKLISYLEKYKISMNDLVSGLTDNSIYSLIVMDKDLTMVYANQLVMTMTGYHRDEIIGSSYKMFRSEDTPGKIYDSLDEALNKGVEWKGIVENQKKDGSKYWEELFIAPIRKGNKTVGFISLKHDESYDFTQRVQLEFEANYDELTGVMRRRKFIETILDDEESANKDMSQYLIMIDLDRFKEINDQYGHDVGDKVLVIIAHFIRETFGHFGIVSRYGGDEFLIYVKGLSEMEIQEKLQMLKTEISNYTFEGILPAFNGEVTLSSGYAEMMYGYEETFKQADLRMYQNKNQAM</sequence>
<name>A0A0X8H0D4_9FIRM</name>
<dbReference type="Pfam" id="PF00990">
    <property type="entry name" value="GGDEF"/>
    <property type="match status" value="1"/>
</dbReference>
<evidence type="ECO:0000313" key="4">
    <source>
        <dbReference type="EMBL" id="AMC93775.1"/>
    </source>
</evidence>
<evidence type="ECO:0000259" key="2">
    <source>
        <dbReference type="PROSITE" id="PS50112"/>
    </source>
</evidence>
<dbReference type="EMBL" id="CP013213">
    <property type="protein sequence ID" value="AMC93775.1"/>
    <property type="molecule type" value="Genomic_DNA"/>
</dbReference>
<dbReference type="OrthoDB" id="9804747at2"/>
<dbReference type="SMART" id="SM00267">
    <property type="entry name" value="GGDEF"/>
    <property type="match status" value="1"/>
</dbReference>
<feature type="domain" description="GGDEF" evidence="3">
    <location>
        <begin position="350"/>
        <end position="474"/>
    </location>
</feature>
<keyword evidence="1" id="KW-0472">Membrane</keyword>
<evidence type="ECO:0008006" key="6">
    <source>
        <dbReference type="Google" id="ProtNLM"/>
    </source>
</evidence>
<evidence type="ECO:0000259" key="3">
    <source>
        <dbReference type="PROSITE" id="PS50887"/>
    </source>
</evidence>